<dbReference type="Proteomes" id="UP000045285">
    <property type="component" value="Unassembled WGS sequence"/>
</dbReference>
<dbReference type="InterPro" id="IPR036397">
    <property type="entry name" value="RNaseH_sf"/>
</dbReference>
<dbReference type="Gene3D" id="3.30.420.10">
    <property type="entry name" value="Ribonuclease H-like superfamily/Ribonuclease H"/>
    <property type="match status" value="1"/>
</dbReference>
<dbReference type="SUPFAM" id="SSF53098">
    <property type="entry name" value="Ribonuclease H-like"/>
    <property type="match status" value="1"/>
</dbReference>
<protein>
    <recommendedName>
        <fullName evidence="1">Integrase catalytic domain-containing protein</fullName>
    </recommendedName>
</protein>
<evidence type="ECO:0000313" key="2">
    <source>
        <dbReference type="EMBL" id="CDX12257.1"/>
    </source>
</evidence>
<feature type="domain" description="Integrase catalytic" evidence="1">
    <location>
        <begin position="230"/>
        <end position="435"/>
    </location>
</feature>
<dbReference type="EMBL" id="CCMZ01000003">
    <property type="protein sequence ID" value="CDX12257.1"/>
    <property type="molecule type" value="Genomic_DNA"/>
</dbReference>
<dbReference type="AlphaFoldDB" id="A0A090DAP6"/>
<sequence>MSRKEFVPLNLLAKSAGISRQAIWKACQRGNWRGHALEVRVVEGKGGNAGKQYLVSLASLPPELQLRLKPIEMTVQGPKPIACRGRHGRADKGKKRLIISRQWDALVPFDAGTKAKIAEDLKQEIRGLLAAGAAWGHVKHLARNFLAETTRSWGFRPNDPASFEQACSIPWTLVSEEMHYRKVHQFRTNRNAPDLGRTACDLQPAAWRQSARLRQPAYEDSRPRGRRSIEGMRPMELVVGDVHPIDIHLTRADGSICTAKLIGFLDWATGRVWCDLIAFDTRGGVNNRDVIEVFAAMVEHPAFGLPETLYIDNGKEYGFATYLDDATTLTLPGFRGPGRSMRVVNALPYNAPAKPIERWFGDFESRYLSTLPGWIAGNRMNKRQEAIGRTVSPYGTFEDFVPAFFGLLKAYHSVPTGTQSGLKGLSPNAIFQQHVATGWSAITMSRDEVRASVARRVERTVVQGAFQIRGRRWSCEELWQYTHDKVLVCEPVYHAPAELLVLDMKGNRLGIATPDVALHPLDHRGAQSTAARARAHRSAIVEMARSVPKIDVAARLIALGQAQPEIIPNEPAGKVLLDPSDRAARIVMPKKPSNSEERRREQDERIAAQMELVKRIVG</sequence>
<dbReference type="PROSITE" id="PS50994">
    <property type="entry name" value="INTEGRASE"/>
    <property type="match status" value="1"/>
</dbReference>
<evidence type="ECO:0000259" key="1">
    <source>
        <dbReference type="PROSITE" id="PS50994"/>
    </source>
</evidence>
<evidence type="ECO:0000313" key="3">
    <source>
        <dbReference type="Proteomes" id="UP000045285"/>
    </source>
</evidence>
<dbReference type="InterPro" id="IPR012337">
    <property type="entry name" value="RNaseH-like_sf"/>
</dbReference>
<keyword evidence="3" id="KW-1185">Reference proteome</keyword>
<gene>
    <name evidence="2" type="ORF">MPL3356_110411</name>
</gene>
<dbReference type="InterPro" id="IPR001584">
    <property type="entry name" value="Integrase_cat-core"/>
</dbReference>
<dbReference type="GO" id="GO:0003676">
    <property type="term" value="F:nucleic acid binding"/>
    <property type="evidence" value="ECO:0007669"/>
    <property type="project" value="InterPro"/>
</dbReference>
<name>A0A090DAP6_MESPL</name>
<accession>A0A090DAP6</accession>
<reference evidence="3" key="1">
    <citation type="submission" date="2014-08" db="EMBL/GenBank/DDBJ databases">
        <authorList>
            <person name="Moulin L."/>
        </authorList>
    </citation>
    <scope>NUCLEOTIDE SEQUENCE [LARGE SCALE GENOMIC DNA]</scope>
</reference>
<dbReference type="GO" id="GO:0015074">
    <property type="term" value="P:DNA integration"/>
    <property type="evidence" value="ECO:0007669"/>
    <property type="project" value="InterPro"/>
</dbReference>
<proteinExistence type="predicted"/>
<organism evidence="2 3">
    <name type="scientific">Mesorhizobium plurifarium</name>
    <dbReference type="NCBI Taxonomy" id="69974"/>
    <lineage>
        <taxon>Bacteria</taxon>
        <taxon>Pseudomonadati</taxon>
        <taxon>Pseudomonadota</taxon>
        <taxon>Alphaproteobacteria</taxon>
        <taxon>Hyphomicrobiales</taxon>
        <taxon>Phyllobacteriaceae</taxon>
        <taxon>Mesorhizobium</taxon>
    </lineage>
</organism>